<dbReference type="PRINTS" id="PR00041">
    <property type="entry name" value="LEUZIPPRCREB"/>
</dbReference>
<dbReference type="InterPro" id="IPR004827">
    <property type="entry name" value="bZIP"/>
</dbReference>
<dbReference type="Proteomes" id="UP000593572">
    <property type="component" value="Unassembled WGS sequence"/>
</dbReference>
<gene>
    <name evidence="9" type="ORF">Golob_007514</name>
</gene>
<evidence type="ECO:0000256" key="2">
    <source>
        <dbReference type="ARBA" id="ARBA00007163"/>
    </source>
</evidence>
<dbReference type="PROSITE" id="PS00036">
    <property type="entry name" value="BZIP_BASIC"/>
    <property type="match status" value="1"/>
</dbReference>
<dbReference type="PANTHER" id="PTHR45967">
    <property type="entry name" value="G-BOX-BINDING FACTOR 3-RELATED"/>
    <property type="match status" value="1"/>
</dbReference>
<keyword evidence="3" id="KW-0805">Transcription regulation</keyword>
<feature type="compositionally biased region" description="Basic and acidic residues" evidence="7">
    <location>
        <begin position="61"/>
        <end position="75"/>
    </location>
</feature>
<evidence type="ECO:0000256" key="1">
    <source>
        <dbReference type="ARBA" id="ARBA00004123"/>
    </source>
</evidence>
<sequence length="157" mass="17199">MPATTLNIGMDLWSASPAATGAPKTRPNASGTVATVPAGAVMPDQWIQDERELKRQKRKQSNRESARRSRLRKQAECEELQAKVESLANENHTLRDELKKLSDECEKLTSENSSIKDELMRICGPEVISNLEQGNPSPVGEAGGDEGMVNKNPTEIT</sequence>
<evidence type="ECO:0000313" key="9">
    <source>
        <dbReference type="EMBL" id="MBA0562471.1"/>
    </source>
</evidence>
<dbReference type="InterPro" id="IPR045314">
    <property type="entry name" value="bZIP_plant_GBF1"/>
</dbReference>
<dbReference type="FunFam" id="1.20.5.170:FF:000063">
    <property type="entry name" value="G-box binding factor 3"/>
    <property type="match status" value="1"/>
</dbReference>
<dbReference type="PROSITE" id="PS50217">
    <property type="entry name" value="BZIP"/>
    <property type="match status" value="1"/>
</dbReference>
<dbReference type="GO" id="GO:0005737">
    <property type="term" value="C:cytoplasm"/>
    <property type="evidence" value="ECO:0007669"/>
    <property type="project" value="UniProtKB-ARBA"/>
</dbReference>
<dbReference type="GO" id="GO:0003700">
    <property type="term" value="F:DNA-binding transcription factor activity"/>
    <property type="evidence" value="ECO:0007669"/>
    <property type="project" value="InterPro"/>
</dbReference>
<keyword evidence="10" id="KW-1185">Reference proteome</keyword>
<name>A0A7J8MCL2_9ROSI</name>
<feature type="domain" description="BZIP" evidence="8">
    <location>
        <begin position="52"/>
        <end position="115"/>
    </location>
</feature>
<dbReference type="Gene3D" id="1.20.5.170">
    <property type="match status" value="1"/>
</dbReference>
<evidence type="ECO:0000256" key="3">
    <source>
        <dbReference type="ARBA" id="ARBA00023015"/>
    </source>
</evidence>
<reference evidence="9 10" key="1">
    <citation type="journal article" date="2019" name="Genome Biol. Evol.">
        <title>Insights into the evolution of the New World diploid cottons (Gossypium, subgenus Houzingenia) based on genome sequencing.</title>
        <authorList>
            <person name="Grover C.E."/>
            <person name="Arick M.A. 2nd"/>
            <person name="Thrash A."/>
            <person name="Conover J.L."/>
            <person name="Sanders W.S."/>
            <person name="Peterson D.G."/>
            <person name="Frelichowski J.E."/>
            <person name="Scheffler J.A."/>
            <person name="Scheffler B.E."/>
            <person name="Wendel J.F."/>
        </authorList>
    </citation>
    <scope>NUCLEOTIDE SEQUENCE [LARGE SCALE GENOMIC DNA]</scope>
    <source>
        <strain evidence="9">157</strain>
        <tissue evidence="9">Leaf</tissue>
    </source>
</reference>
<dbReference type="InterPro" id="IPR046347">
    <property type="entry name" value="bZIP_sf"/>
</dbReference>
<evidence type="ECO:0000259" key="8">
    <source>
        <dbReference type="PROSITE" id="PS50217"/>
    </source>
</evidence>
<evidence type="ECO:0000256" key="6">
    <source>
        <dbReference type="ARBA" id="ARBA00023242"/>
    </source>
</evidence>
<feature type="region of interest" description="Disordered" evidence="7">
    <location>
        <begin position="129"/>
        <end position="157"/>
    </location>
</feature>
<feature type="region of interest" description="Disordered" evidence="7">
    <location>
        <begin position="16"/>
        <end position="75"/>
    </location>
</feature>
<dbReference type="GO" id="GO:0000976">
    <property type="term" value="F:transcription cis-regulatory region binding"/>
    <property type="evidence" value="ECO:0007669"/>
    <property type="project" value="UniProtKB-ARBA"/>
</dbReference>
<dbReference type="SMART" id="SM00338">
    <property type="entry name" value="BRLZ"/>
    <property type="match status" value="1"/>
</dbReference>
<proteinExistence type="inferred from homology"/>
<comment type="caution">
    <text evidence="9">The sequence shown here is derived from an EMBL/GenBank/DDBJ whole genome shotgun (WGS) entry which is preliminary data.</text>
</comment>
<dbReference type="GO" id="GO:0005634">
    <property type="term" value="C:nucleus"/>
    <property type="evidence" value="ECO:0007669"/>
    <property type="project" value="UniProtKB-SubCell"/>
</dbReference>
<dbReference type="InterPro" id="IPR044827">
    <property type="entry name" value="GBF-like"/>
</dbReference>
<evidence type="ECO:0000313" key="10">
    <source>
        <dbReference type="Proteomes" id="UP000593572"/>
    </source>
</evidence>
<accession>A0A7J8MCL2</accession>
<dbReference type="Pfam" id="PF00170">
    <property type="entry name" value="bZIP_1"/>
    <property type="match status" value="1"/>
</dbReference>
<organism evidence="9 10">
    <name type="scientific">Gossypium lobatum</name>
    <dbReference type="NCBI Taxonomy" id="34289"/>
    <lineage>
        <taxon>Eukaryota</taxon>
        <taxon>Viridiplantae</taxon>
        <taxon>Streptophyta</taxon>
        <taxon>Embryophyta</taxon>
        <taxon>Tracheophyta</taxon>
        <taxon>Spermatophyta</taxon>
        <taxon>Magnoliopsida</taxon>
        <taxon>eudicotyledons</taxon>
        <taxon>Gunneridae</taxon>
        <taxon>Pentapetalae</taxon>
        <taxon>rosids</taxon>
        <taxon>malvids</taxon>
        <taxon>Malvales</taxon>
        <taxon>Malvaceae</taxon>
        <taxon>Malvoideae</taxon>
        <taxon>Gossypium</taxon>
    </lineage>
</organism>
<dbReference type="AlphaFoldDB" id="A0A7J8MCL2"/>
<dbReference type="SUPFAM" id="SSF57959">
    <property type="entry name" value="Leucine zipper domain"/>
    <property type="match status" value="1"/>
</dbReference>
<protein>
    <recommendedName>
        <fullName evidence="8">BZIP domain-containing protein</fullName>
    </recommendedName>
</protein>
<dbReference type="EMBL" id="JABEZX010000008">
    <property type="protein sequence ID" value="MBA0562471.1"/>
    <property type="molecule type" value="Genomic_DNA"/>
</dbReference>
<comment type="similarity">
    <text evidence="2">Belongs to the bZIP family.</text>
</comment>
<comment type="subcellular location">
    <subcellularLocation>
        <location evidence="1">Nucleus</location>
    </subcellularLocation>
</comment>
<keyword evidence="5" id="KW-0804">Transcription</keyword>
<evidence type="ECO:0000256" key="4">
    <source>
        <dbReference type="ARBA" id="ARBA00023125"/>
    </source>
</evidence>
<dbReference type="CDD" id="cd14702">
    <property type="entry name" value="bZIP_plant_GBF1"/>
    <property type="match status" value="1"/>
</dbReference>
<dbReference type="PANTHER" id="PTHR45967:SF20">
    <property type="entry name" value="G-BOX-BINDING FACTOR 1"/>
    <property type="match status" value="1"/>
</dbReference>
<keyword evidence="4" id="KW-0238">DNA-binding</keyword>
<evidence type="ECO:0000256" key="5">
    <source>
        <dbReference type="ARBA" id="ARBA00023163"/>
    </source>
</evidence>
<evidence type="ECO:0000256" key="7">
    <source>
        <dbReference type="SAM" id="MobiDB-lite"/>
    </source>
</evidence>
<keyword evidence="6" id="KW-0539">Nucleus</keyword>